<keyword evidence="10" id="KW-1185">Reference proteome</keyword>
<dbReference type="Ensembl" id="ENSPMGT00000013106.1">
    <property type="protein sequence ID" value="ENSPMGP00000012287.1"/>
    <property type="gene ID" value="ENSPMGG00000010134.1"/>
</dbReference>
<evidence type="ECO:0000256" key="1">
    <source>
        <dbReference type="ARBA" id="ARBA00004141"/>
    </source>
</evidence>
<evidence type="ECO:0000256" key="6">
    <source>
        <dbReference type="ARBA" id="ARBA00023136"/>
    </source>
</evidence>
<evidence type="ECO:0000256" key="7">
    <source>
        <dbReference type="ARBA" id="ARBA00023180"/>
    </source>
</evidence>
<dbReference type="GO" id="GO:0003725">
    <property type="term" value="F:double-stranded RNA binding"/>
    <property type="evidence" value="ECO:0007669"/>
    <property type="project" value="TreeGrafter"/>
</dbReference>
<dbReference type="InterPro" id="IPR025958">
    <property type="entry name" value="SID1_TM_fam"/>
</dbReference>
<keyword evidence="7" id="KW-0325">Glycoprotein</keyword>
<evidence type="ECO:0008006" key="11">
    <source>
        <dbReference type="Google" id="ProtNLM"/>
    </source>
</evidence>
<evidence type="ECO:0000256" key="2">
    <source>
        <dbReference type="ARBA" id="ARBA00006618"/>
    </source>
</evidence>
<dbReference type="PANTHER" id="PTHR12185">
    <property type="entry name" value="SID1 TRANSMEMBRANE FAMILY MEMEBER"/>
    <property type="match status" value="1"/>
</dbReference>
<evidence type="ECO:0000256" key="8">
    <source>
        <dbReference type="SAM" id="Phobius"/>
    </source>
</evidence>
<feature type="transmembrane region" description="Helical" evidence="8">
    <location>
        <begin position="12"/>
        <end position="33"/>
    </location>
</feature>
<keyword evidence="3 8" id="KW-0812">Transmembrane</keyword>
<feature type="transmembrane region" description="Helical" evidence="8">
    <location>
        <begin position="39"/>
        <end position="60"/>
    </location>
</feature>
<comment type="similarity">
    <text evidence="2">Belongs to the SID1 family.</text>
</comment>
<keyword evidence="5 8" id="KW-1133">Transmembrane helix</keyword>
<organism evidence="9 10">
    <name type="scientific">Periophthalmus magnuspinnatus</name>
    <dbReference type="NCBI Taxonomy" id="409849"/>
    <lineage>
        <taxon>Eukaryota</taxon>
        <taxon>Metazoa</taxon>
        <taxon>Chordata</taxon>
        <taxon>Craniata</taxon>
        <taxon>Vertebrata</taxon>
        <taxon>Euteleostomi</taxon>
        <taxon>Actinopterygii</taxon>
        <taxon>Neopterygii</taxon>
        <taxon>Teleostei</taxon>
        <taxon>Neoteleostei</taxon>
        <taxon>Acanthomorphata</taxon>
        <taxon>Gobiaria</taxon>
        <taxon>Gobiiformes</taxon>
        <taxon>Gobioidei</taxon>
        <taxon>Gobiidae</taxon>
        <taxon>Oxudercinae</taxon>
        <taxon>Periophthalmus</taxon>
    </lineage>
</organism>
<dbReference type="STRING" id="409849.ENSPMGP00000012287"/>
<dbReference type="Proteomes" id="UP000261520">
    <property type="component" value="Unplaced"/>
</dbReference>
<sequence length="157" mass="18023">MGRFEKACVSKVAYRLGSVTSVLISKTAGYGVIKRPNDFDTHLLAIAICNLLLYLFYYIFMKLWNGERITRLAIVCIVLTLIFWGCAISFFLQGLTMWQKTPAESRENNKDCILLSFFDDHDIWHFLSSIAMFGSFMVLLTVDDDLDTVKRDNIPVF</sequence>
<dbReference type="GO" id="GO:0051033">
    <property type="term" value="F:RNA transmembrane transporter activity"/>
    <property type="evidence" value="ECO:0007669"/>
    <property type="project" value="TreeGrafter"/>
</dbReference>
<dbReference type="Pfam" id="PF13965">
    <property type="entry name" value="SID-1_RNA_chan"/>
    <property type="match status" value="1"/>
</dbReference>
<keyword evidence="4" id="KW-0732">Signal</keyword>
<name>A0A3B4A5E2_9GOBI</name>
<protein>
    <recommendedName>
        <fullName evidence="11">SID1 transmembrane family, member 2</fullName>
    </recommendedName>
</protein>
<dbReference type="AlphaFoldDB" id="A0A3B4A5E2"/>
<dbReference type="GO" id="GO:0005886">
    <property type="term" value="C:plasma membrane"/>
    <property type="evidence" value="ECO:0007669"/>
    <property type="project" value="TreeGrafter"/>
</dbReference>
<feature type="transmembrane region" description="Helical" evidence="8">
    <location>
        <begin position="72"/>
        <end position="92"/>
    </location>
</feature>
<reference evidence="9" key="2">
    <citation type="submission" date="2025-09" db="UniProtKB">
        <authorList>
            <consortium name="Ensembl"/>
        </authorList>
    </citation>
    <scope>IDENTIFICATION</scope>
</reference>
<evidence type="ECO:0000313" key="9">
    <source>
        <dbReference type="Ensembl" id="ENSPMGP00000012287.1"/>
    </source>
</evidence>
<feature type="transmembrane region" description="Helical" evidence="8">
    <location>
        <begin position="123"/>
        <end position="142"/>
    </location>
</feature>
<dbReference type="PANTHER" id="PTHR12185:SF16">
    <property type="entry name" value="SID1 TRANSMEMBRANE FAMILY MEMBER 2"/>
    <property type="match status" value="1"/>
</dbReference>
<reference evidence="9" key="1">
    <citation type="submission" date="2025-08" db="UniProtKB">
        <authorList>
            <consortium name="Ensembl"/>
        </authorList>
    </citation>
    <scope>IDENTIFICATION</scope>
</reference>
<evidence type="ECO:0000256" key="3">
    <source>
        <dbReference type="ARBA" id="ARBA00022692"/>
    </source>
</evidence>
<evidence type="ECO:0000256" key="4">
    <source>
        <dbReference type="ARBA" id="ARBA00022729"/>
    </source>
</evidence>
<evidence type="ECO:0000313" key="10">
    <source>
        <dbReference type="Proteomes" id="UP000261520"/>
    </source>
</evidence>
<evidence type="ECO:0000256" key="5">
    <source>
        <dbReference type="ARBA" id="ARBA00022989"/>
    </source>
</evidence>
<proteinExistence type="inferred from homology"/>
<comment type="subcellular location">
    <subcellularLocation>
        <location evidence="1">Membrane</location>
        <topology evidence="1">Multi-pass membrane protein</topology>
    </subcellularLocation>
</comment>
<keyword evidence="6 8" id="KW-0472">Membrane</keyword>
<accession>A0A3B4A5E2</accession>
<dbReference type="GO" id="GO:0005764">
    <property type="term" value="C:lysosome"/>
    <property type="evidence" value="ECO:0007669"/>
    <property type="project" value="TreeGrafter"/>
</dbReference>